<dbReference type="FunFam" id="3.40.50.720:FF:000173">
    <property type="entry name" value="3-oxoacyl-[acyl-carrier protein] reductase"/>
    <property type="match status" value="1"/>
</dbReference>
<dbReference type="Pfam" id="PF13561">
    <property type="entry name" value="adh_short_C2"/>
    <property type="match status" value="1"/>
</dbReference>
<gene>
    <name evidence="4" type="primary">fabG</name>
    <name evidence="4" type="ORF">IAA63_02795</name>
</gene>
<dbReference type="Gene3D" id="3.40.50.720">
    <property type="entry name" value="NAD(P)-binding Rossmann-like Domain"/>
    <property type="match status" value="1"/>
</dbReference>
<evidence type="ECO:0000256" key="3">
    <source>
        <dbReference type="ARBA" id="ARBA00023221"/>
    </source>
</evidence>
<dbReference type="SUPFAM" id="SSF51735">
    <property type="entry name" value="NAD(P)-binding Rossmann-fold domains"/>
    <property type="match status" value="1"/>
</dbReference>
<dbReference type="PANTHER" id="PTHR42879:SF2">
    <property type="entry name" value="3-OXOACYL-[ACYL-CARRIER-PROTEIN] REDUCTASE FABG"/>
    <property type="match status" value="1"/>
</dbReference>
<dbReference type="GO" id="GO:0008202">
    <property type="term" value="P:steroid metabolic process"/>
    <property type="evidence" value="ECO:0007669"/>
    <property type="project" value="UniProtKB-KW"/>
</dbReference>
<evidence type="ECO:0000256" key="1">
    <source>
        <dbReference type="ARBA" id="ARBA00006484"/>
    </source>
</evidence>
<proteinExistence type="inferred from homology"/>
<dbReference type="PRINTS" id="PR00081">
    <property type="entry name" value="GDHRDH"/>
</dbReference>
<dbReference type="PANTHER" id="PTHR42879">
    <property type="entry name" value="3-OXOACYL-(ACYL-CARRIER-PROTEIN) REDUCTASE"/>
    <property type="match status" value="1"/>
</dbReference>
<dbReference type="InterPro" id="IPR002347">
    <property type="entry name" value="SDR_fam"/>
</dbReference>
<keyword evidence="3" id="KW-0443">Lipid metabolism</keyword>
<reference evidence="4" key="1">
    <citation type="submission" date="2020-10" db="EMBL/GenBank/DDBJ databases">
        <authorList>
            <person name="Gilroy R."/>
        </authorList>
    </citation>
    <scope>NUCLEOTIDE SEQUENCE</scope>
    <source>
        <strain evidence="4">ChiBcec2-4451</strain>
    </source>
</reference>
<dbReference type="Proteomes" id="UP000886723">
    <property type="component" value="Unassembled WGS sequence"/>
</dbReference>
<name>A0A9D1NT62_9FIRM</name>
<keyword evidence="3" id="KW-0753">Steroid metabolism</keyword>
<comment type="caution">
    <text evidence="4">The sequence shown here is derived from an EMBL/GenBank/DDBJ whole genome shotgun (WGS) entry which is preliminary data.</text>
</comment>
<accession>A0A9D1NT62</accession>
<sequence length="242" mass="25810">MGRLDGRLAVVTGAAGGIGTAMVKEFLNEGAAVAAVCHQKEGNLSALAGKNLQIFHMDVRDPASVADTAGQIIAQMGDPEILVNNAGITEDALFFAMEDAAWDRVLKTDLYGPRDVTRHFLMSMVRLRKGSIVNVSSVNGLVGSAGQSNYCAAKAGLIGMTKALAREMAVKHIRVNAVAPGYIETEMTDKLPERKREQLQKSIPMGRFGRSEEVARLIAFLVSEEASYITGQVFVIDGGLSA</sequence>
<dbReference type="GO" id="GO:0016491">
    <property type="term" value="F:oxidoreductase activity"/>
    <property type="evidence" value="ECO:0007669"/>
    <property type="project" value="UniProtKB-KW"/>
</dbReference>
<dbReference type="InterPro" id="IPR050259">
    <property type="entry name" value="SDR"/>
</dbReference>
<dbReference type="EMBL" id="DVON01000054">
    <property type="protein sequence ID" value="HIV12053.1"/>
    <property type="molecule type" value="Genomic_DNA"/>
</dbReference>
<evidence type="ECO:0000313" key="4">
    <source>
        <dbReference type="EMBL" id="HIV12053.1"/>
    </source>
</evidence>
<dbReference type="GO" id="GO:0032787">
    <property type="term" value="P:monocarboxylic acid metabolic process"/>
    <property type="evidence" value="ECO:0007669"/>
    <property type="project" value="UniProtKB-ARBA"/>
</dbReference>
<comment type="similarity">
    <text evidence="1">Belongs to the short-chain dehydrogenases/reductases (SDR) family.</text>
</comment>
<keyword evidence="2" id="KW-0560">Oxidoreductase</keyword>
<dbReference type="AlphaFoldDB" id="A0A9D1NT62"/>
<dbReference type="InterPro" id="IPR020904">
    <property type="entry name" value="Sc_DH/Rdtase_CS"/>
</dbReference>
<dbReference type="NCBIfam" id="NF009466">
    <property type="entry name" value="PRK12826.1-2"/>
    <property type="match status" value="1"/>
</dbReference>
<evidence type="ECO:0000256" key="2">
    <source>
        <dbReference type="ARBA" id="ARBA00023002"/>
    </source>
</evidence>
<dbReference type="PRINTS" id="PR00080">
    <property type="entry name" value="SDRFAMILY"/>
</dbReference>
<protein>
    <submittedName>
        <fullName evidence="4">3-oxoacyl-ACP reductase FabG</fullName>
    </submittedName>
</protein>
<dbReference type="InterPro" id="IPR036291">
    <property type="entry name" value="NAD(P)-bd_dom_sf"/>
</dbReference>
<organism evidence="4 5">
    <name type="scientific">Candidatus Pullilachnospira stercoravium</name>
    <dbReference type="NCBI Taxonomy" id="2840913"/>
    <lineage>
        <taxon>Bacteria</taxon>
        <taxon>Bacillati</taxon>
        <taxon>Bacillota</taxon>
        <taxon>Clostridia</taxon>
        <taxon>Lachnospirales</taxon>
        <taxon>Lachnospiraceae</taxon>
        <taxon>Lachnospiraceae incertae sedis</taxon>
        <taxon>Candidatus Pullilachnospira</taxon>
    </lineage>
</organism>
<reference evidence="4" key="2">
    <citation type="journal article" date="2021" name="PeerJ">
        <title>Extensive microbial diversity within the chicken gut microbiome revealed by metagenomics and culture.</title>
        <authorList>
            <person name="Gilroy R."/>
            <person name="Ravi A."/>
            <person name="Getino M."/>
            <person name="Pursley I."/>
            <person name="Horton D.L."/>
            <person name="Alikhan N.F."/>
            <person name="Baker D."/>
            <person name="Gharbi K."/>
            <person name="Hall N."/>
            <person name="Watson M."/>
            <person name="Adriaenssens E.M."/>
            <person name="Foster-Nyarko E."/>
            <person name="Jarju S."/>
            <person name="Secka A."/>
            <person name="Antonio M."/>
            <person name="Oren A."/>
            <person name="Chaudhuri R.R."/>
            <person name="La Ragione R."/>
            <person name="Hildebrand F."/>
            <person name="Pallen M.J."/>
        </authorList>
    </citation>
    <scope>NUCLEOTIDE SEQUENCE</scope>
    <source>
        <strain evidence="4">ChiBcec2-4451</strain>
    </source>
</reference>
<dbReference type="PROSITE" id="PS00061">
    <property type="entry name" value="ADH_SHORT"/>
    <property type="match status" value="1"/>
</dbReference>
<evidence type="ECO:0000313" key="5">
    <source>
        <dbReference type="Proteomes" id="UP000886723"/>
    </source>
</evidence>